<dbReference type="Proteomes" id="UP000676409">
    <property type="component" value="Chromosome"/>
</dbReference>
<dbReference type="RefSeq" id="WP_211936639.1">
    <property type="nucleotide sequence ID" value="NZ_CP073078.1"/>
</dbReference>
<sequence length="111" mass="11608">MLHDVSEGGSLEAAIQRLDRALTQLDLRVTGLAAQAGSGNGELFDLDRSALAAELDAARGRERELEEAGAQASAAIGLAIAELRQALTDDEDEIEDDVFGDVGGADEVEEV</sequence>
<organism evidence="2 3">
    <name type="scientific">Phenylobacterium montanum</name>
    <dbReference type="NCBI Taxonomy" id="2823693"/>
    <lineage>
        <taxon>Bacteria</taxon>
        <taxon>Pseudomonadati</taxon>
        <taxon>Pseudomonadota</taxon>
        <taxon>Alphaproteobacteria</taxon>
        <taxon>Caulobacterales</taxon>
        <taxon>Caulobacteraceae</taxon>
        <taxon>Phenylobacterium</taxon>
    </lineage>
</organism>
<evidence type="ECO:0000256" key="1">
    <source>
        <dbReference type="SAM" id="MobiDB-lite"/>
    </source>
</evidence>
<evidence type="ECO:0000313" key="3">
    <source>
        <dbReference type="Proteomes" id="UP000676409"/>
    </source>
</evidence>
<dbReference type="AlphaFoldDB" id="A0A975FX70"/>
<gene>
    <name evidence="2" type="ORF">KCG34_16040</name>
</gene>
<protein>
    <submittedName>
        <fullName evidence="2">DUF4164 family protein</fullName>
    </submittedName>
</protein>
<proteinExistence type="predicted"/>
<keyword evidence="3" id="KW-1185">Reference proteome</keyword>
<evidence type="ECO:0000313" key="2">
    <source>
        <dbReference type="EMBL" id="QUD86587.1"/>
    </source>
</evidence>
<dbReference type="EMBL" id="CP073078">
    <property type="protein sequence ID" value="QUD86587.1"/>
    <property type="molecule type" value="Genomic_DNA"/>
</dbReference>
<dbReference type="KEGG" id="caul:KCG34_16040"/>
<feature type="region of interest" description="Disordered" evidence="1">
    <location>
        <begin position="91"/>
        <end position="111"/>
    </location>
</feature>
<accession>A0A975FX70</accession>
<reference evidence="2" key="1">
    <citation type="submission" date="2021-04" db="EMBL/GenBank/DDBJ databases">
        <title>The complete genome sequence of Caulobacter sp. S6.</title>
        <authorList>
            <person name="Tang Y."/>
            <person name="Ouyang W."/>
            <person name="Liu Q."/>
            <person name="Huang B."/>
            <person name="Guo Z."/>
            <person name="Lei P."/>
        </authorList>
    </citation>
    <scope>NUCLEOTIDE SEQUENCE</scope>
    <source>
        <strain evidence="2">S6</strain>
    </source>
</reference>
<name>A0A975FX70_9CAUL</name>